<evidence type="ECO:0000256" key="4">
    <source>
        <dbReference type="ARBA" id="ARBA00023176"/>
    </source>
</evidence>
<evidence type="ECO:0000256" key="3">
    <source>
        <dbReference type="ARBA" id="ARBA00023136"/>
    </source>
</evidence>
<dbReference type="PROSITE" id="PS50076">
    <property type="entry name" value="DNAJ_2"/>
    <property type="match status" value="1"/>
</dbReference>
<dbReference type="PROSITE" id="PS00581">
    <property type="entry name" value="CLATHRIN_LIGHT_CHN_2"/>
    <property type="match status" value="1"/>
</dbReference>
<dbReference type="PRINTS" id="PR00625">
    <property type="entry name" value="JDOMAIN"/>
</dbReference>
<evidence type="ECO:0000256" key="5">
    <source>
        <dbReference type="ARBA" id="ARBA00023329"/>
    </source>
</evidence>
<dbReference type="GO" id="GO:0072583">
    <property type="term" value="P:clathrin-dependent endocytosis"/>
    <property type="evidence" value="ECO:0007669"/>
    <property type="project" value="TreeGrafter"/>
</dbReference>
<dbReference type="GO" id="GO:0099631">
    <property type="term" value="C:postsynaptic endocytic zone cytoplasmic component"/>
    <property type="evidence" value="ECO:0007669"/>
    <property type="project" value="TreeGrafter"/>
</dbReference>
<feature type="compositionally biased region" description="Polar residues" evidence="8">
    <location>
        <begin position="192"/>
        <end position="203"/>
    </location>
</feature>
<reference evidence="9 10" key="1">
    <citation type="journal article" date="2017" name="G3 (Bethesda)">
        <title>The Physical Genome Mapping of Anopheles albimanus Corrected Scaffold Misassemblies and Identified Interarm Rearrangements in Genus Anopheles.</title>
        <authorList>
            <person name="Artemov G.N."/>
            <person name="Peery A.N."/>
            <person name="Jiang X."/>
            <person name="Tu Z."/>
            <person name="Stegniy V.N."/>
            <person name="Sharakhova M.V."/>
            <person name="Sharakhov I.V."/>
        </authorList>
    </citation>
    <scope>NUCLEOTIDE SEQUENCE [LARGE SCALE GENOMIC DNA]</scope>
    <source>
        <strain evidence="9 10">ALBI9_A</strain>
    </source>
</reference>
<dbReference type="Gene3D" id="1.10.287.110">
    <property type="entry name" value="DnaJ domain"/>
    <property type="match status" value="1"/>
</dbReference>
<dbReference type="SMART" id="SM00271">
    <property type="entry name" value="DnaJ"/>
    <property type="match status" value="1"/>
</dbReference>
<dbReference type="InterPro" id="IPR036869">
    <property type="entry name" value="J_dom_sf"/>
</dbReference>
<dbReference type="SUPFAM" id="SSF46565">
    <property type="entry name" value="Chaperone J-domain"/>
    <property type="match status" value="1"/>
</dbReference>
<comment type="similarity">
    <text evidence="2 6">Belongs to the clathrin light chain family.</text>
</comment>
<dbReference type="GO" id="GO:0030130">
    <property type="term" value="C:clathrin coat of trans-Golgi network vesicle"/>
    <property type="evidence" value="ECO:0007669"/>
    <property type="project" value="InterPro"/>
</dbReference>
<evidence type="ECO:0000256" key="8">
    <source>
        <dbReference type="SAM" id="MobiDB-lite"/>
    </source>
</evidence>
<evidence type="ECO:0000313" key="9">
    <source>
        <dbReference type="EnsemblMetazoa" id="AALB010413-PA"/>
    </source>
</evidence>
<keyword evidence="10" id="KW-1185">Reference proteome</keyword>
<evidence type="ECO:0000256" key="2">
    <source>
        <dbReference type="ARBA" id="ARBA00005263"/>
    </source>
</evidence>
<name>A0A182FV28_ANOAL</name>
<dbReference type="Pfam" id="PF01086">
    <property type="entry name" value="Clathrin_lg_ch"/>
    <property type="match status" value="1"/>
</dbReference>
<dbReference type="GO" id="GO:0032050">
    <property type="term" value="F:clathrin heavy chain binding"/>
    <property type="evidence" value="ECO:0007669"/>
    <property type="project" value="TreeGrafter"/>
</dbReference>
<feature type="region of interest" description="Disordered" evidence="8">
    <location>
        <begin position="189"/>
        <end position="225"/>
    </location>
</feature>
<evidence type="ECO:0000256" key="6">
    <source>
        <dbReference type="RuleBase" id="RU363137"/>
    </source>
</evidence>
<dbReference type="VEuPathDB" id="VectorBase:AALB20_031606"/>
<dbReference type="InterPro" id="IPR000996">
    <property type="entry name" value="Clathrin_L-chain"/>
</dbReference>
<protein>
    <recommendedName>
        <fullName evidence="6">Clathrin light chain</fullName>
    </recommendedName>
</protein>
<sequence>MSHYEVLQVRPDATTEEIRKSYQTLALQYHPDKRKGVSPESSEVGYFIRIDEAWKVLRDEQTRRVYDAELMQQSCQEEYFINEILTLADFEKHQEEGYRFHNLRPSIKMNAFGDNFEQPSTEADPAAEFLAREQNALAGLEDEIPPVAPAAALAGTNGSLDGDPVPKAESTGLDNDLNGSFEMINNADAHEPSTTTTADYNLNTEDDNDDFAGFTVPKQVTEEPEKIRKWREDQKARLEEKDREEERKKDELREQARKELEDWYKHHDEAISKTKAANRNAEKQFVAETDEIEPGTEWERIAKLCDFNPKTNKSSKDISRMRSIILQLKQNPIQSTKKI</sequence>
<dbReference type="VEuPathDB" id="VectorBase:AALB20_030893"/>
<dbReference type="GO" id="GO:0030672">
    <property type="term" value="C:synaptic vesicle membrane"/>
    <property type="evidence" value="ECO:0007669"/>
    <property type="project" value="TreeGrafter"/>
</dbReference>
<keyword evidence="3 6" id="KW-0472">Membrane</keyword>
<comment type="function">
    <text evidence="6">Clathrin is the major protein of the polyhedral coat of coated pits and vesicles.</text>
</comment>
<evidence type="ECO:0000313" key="10">
    <source>
        <dbReference type="Proteomes" id="UP000069272"/>
    </source>
</evidence>
<dbReference type="PANTHER" id="PTHR10639:SF7">
    <property type="entry name" value="CLATHRIN LIGHT CHAIN"/>
    <property type="match status" value="1"/>
</dbReference>
<dbReference type="GO" id="GO:0030132">
    <property type="term" value="C:clathrin coat of coated pit"/>
    <property type="evidence" value="ECO:0007669"/>
    <property type="project" value="InterPro"/>
</dbReference>
<dbReference type="InterPro" id="IPR001623">
    <property type="entry name" value="DnaJ_domain"/>
</dbReference>
<evidence type="ECO:0000256" key="1">
    <source>
        <dbReference type="ARBA" id="ARBA00004180"/>
    </source>
</evidence>
<feature type="coiled-coil region" evidence="7">
    <location>
        <begin position="231"/>
        <end position="262"/>
    </location>
</feature>
<proteinExistence type="inferred from homology"/>
<evidence type="ECO:0000256" key="7">
    <source>
        <dbReference type="SAM" id="Coils"/>
    </source>
</evidence>
<reference evidence="9" key="2">
    <citation type="submission" date="2022-08" db="UniProtKB">
        <authorList>
            <consortium name="EnsemblMetazoa"/>
        </authorList>
    </citation>
    <scope>IDENTIFICATION</scope>
    <source>
        <strain evidence="9">STECLA/ALBI9_A</strain>
    </source>
</reference>
<accession>A0A182FV28</accession>
<dbReference type="CDD" id="cd06257">
    <property type="entry name" value="DnaJ"/>
    <property type="match status" value="1"/>
</dbReference>
<dbReference type="GO" id="GO:0005198">
    <property type="term" value="F:structural molecule activity"/>
    <property type="evidence" value="ECO:0007669"/>
    <property type="project" value="InterPro"/>
</dbReference>
<comment type="subcellular location">
    <subcellularLocation>
        <location evidence="1 6">Cytoplasmic vesicle membrane</location>
        <topology evidence="1 6">Peripheral membrane protein</topology>
        <orientation evidence="1 6">Cytoplasmic side</orientation>
    </subcellularLocation>
    <subcellularLocation>
        <location evidence="6">Membrane</location>
        <location evidence="6">Coated pit</location>
        <topology evidence="6">Peripheral membrane protein</topology>
        <orientation evidence="6">Cytoplasmic side</orientation>
    </subcellularLocation>
    <text evidence="6">Cytoplasmic face of coated pits and vesicles.</text>
</comment>
<dbReference type="EnsemblMetazoa" id="AALB010413-RA">
    <property type="protein sequence ID" value="AALB010413-PA"/>
    <property type="gene ID" value="AALB010413"/>
</dbReference>
<dbReference type="GO" id="GO:0006886">
    <property type="term" value="P:intracellular protein transport"/>
    <property type="evidence" value="ECO:0007669"/>
    <property type="project" value="InterPro"/>
</dbReference>
<dbReference type="PANTHER" id="PTHR10639">
    <property type="entry name" value="CLATHRIN LIGHT CHAIN"/>
    <property type="match status" value="1"/>
</dbReference>
<dbReference type="VEuPathDB" id="VectorBase:AALB017724"/>
<keyword evidence="5 6" id="KW-0968">Cytoplasmic vesicle</keyword>
<keyword evidence="7" id="KW-0175">Coiled coil</keyword>
<dbReference type="Proteomes" id="UP000069272">
    <property type="component" value="Chromosome 3R"/>
</dbReference>
<organism evidence="9 10">
    <name type="scientific">Anopheles albimanus</name>
    <name type="common">New world malaria mosquito</name>
    <dbReference type="NCBI Taxonomy" id="7167"/>
    <lineage>
        <taxon>Eukaryota</taxon>
        <taxon>Metazoa</taxon>
        <taxon>Ecdysozoa</taxon>
        <taxon>Arthropoda</taxon>
        <taxon>Hexapoda</taxon>
        <taxon>Insecta</taxon>
        <taxon>Pterygota</taxon>
        <taxon>Neoptera</taxon>
        <taxon>Endopterygota</taxon>
        <taxon>Diptera</taxon>
        <taxon>Nematocera</taxon>
        <taxon>Culicoidea</taxon>
        <taxon>Culicidae</taxon>
        <taxon>Anophelinae</taxon>
        <taxon>Anopheles</taxon>
    </lineage>
</organism>
<dbReference type="Pfam" id="PF00226">
    <property type="entry name" value="DnaJ"/>
    <property type="match status" value="1"/>
</dbReference>
<dbReference type="AlphaFoldDB" id="A0A182FV28"/>
<dbReference type="STRING" id="7167.A0A182FV28"/>
<keyword evidence="4 6" id="KW-0168">Coated pit</keyword>
<dbReference type="VEuPathDB" id="VectorBase:AALB017725"/>